<dbReference type="CDD" id="cd06238">
    <property type="entry name" value="M14-like"/>
    <property type="match status" value="1"/>
</dbReference>
<gene>
    <name evidence="3" type="ORF">DQQ10_01005</name>
</gene>
<dbReference type="GO" id="GO:0006508">
    <property type="term" value="P:proteolysis"/>
    <property type="evidence" value="ECO:0007669"/>
    <property type="project" value="InterPro"/>
</dbReference>
<proteinExistence type="predicted"/>
<dbReference type="EMBL" id="QMFY01000001">
    <property type="protein sequence ID" value="RAW03504.1"/>
    <property type="molecule type" value="Genomic_DNA"/>
</dbReference>
<dbReference type="InterPro" id="IPR029062">
    <property type="entry name" value="Class_I_gatase-like"/>
</dbReference>
<keyword evidence="3" id="KW-0378">Hydrolase</keyword>
<accession>A0A364Y8S2</accession>
<sequence>MTRIFALLFFLSAITFHSHAQPALGYYLPENISYNPQIPTPKSIVGHEIGAWHLSHDKLIQYLKALDESSDRISMNVTGASHEMRPLINLIITSPQNHQNLEDLRQQHVALTDTKLSTNLDTRKMPAVFYMGFSVHGDEASGTNAAALTAYYLAAAQGKEIDSQLQNVIIILDPCLNPDGMQRFSSWVNVRKSITPSADPNDIEHREAWPGGRFNHYWFDLNRDWLVAQHPESQARVKVFHLWKPNVLTDHHEMGTNATFFFQPGVPSRNHPLTPSKNYELTKRMASFHARALDDIGSLYYTQEDFDDFYYGKGSTFPDVQGAVGILFEQGSARGHAQESVNGIVRFEFAIRNQFVTSLSSLRAVHNLREELLNYQRQFYKDATSEALKDPIKAIVFGANDDKVRALHFAEILHRQQIDVYPLTASQSINGKNFTNESSYVVPLQQAQYKLIKSMFEKRTSFQDSIFYDISGWTLPLAFGLDYEELKTVPQHNNKTPTFSIPAGKRIGDKTDYAYAIETKGFYTPRSLFKLLAHGVRVKISTAPFNHETGKKFSNGTILIPLDNQDRVNANQIEYLLDDIATQDGVDVYACRSGLDLEGTSLGSNSFQALRKPEIALIVGEGVTATDAGEIWHLLDTRYRIPVTLLSTDVLNRANLSRYNTIILPSYSGTSINEIGREKLKAWVQNGGVLIGFENAVSWINNNGLGRFEMKKDEVVAEKKNDVLLRPYASIARYTDAQATSGAIFEAQADLTHPLLYGYDHLTISVFKSNNIFMEKSKNPYANPLVLTGAPLQSGYISKTNYPKVKDTAVVGVTGIGQGQVIGFTNNVCFRAFWFGTHKLLTNAIFYGPIISSKSSR</sequence>
<reference evidence="3 4" key="1">
    <citation type="submission" date="2018-06" db="EMBL/GenBank/DDBJ databases">
        <title>Chryseolinea flavus sp. nov., a member of the phylum Bacteroidetes isolated from soil.</title>
        <authorList>
            <person name="Li Y."/>
            <person name="Wang J."/>
        </authorList>
    </citation>
    <scope>NUCLEOTIDE SEQUENCE [LARGE SCALE GENOMIC DNA]</scope>
    <source>
        <strain evidence="3 4">SDU1-6</strain>
    </source>
</reference>
<feature type="domain" description="Peptidase M14" evidence="2">
    <location>
        <begin position="60"/>
        <end position="227"/>
    </location>
</feature>
<dbReference type="GO" id="GO:0008270">
    <property type="term" value="F:zinc ion binding"/>
    <property type="evidence" value="ECO:0007669"/>
    <property type="project" value="InterPro"/>
</dbReference>
<keyword evidence="4" id="KW-1185">Reference proteome</keyword>
<dbReference type="Gene3D" id="3.40.630.10">
    <property type="entry name" value="Zn peptidases"/>
    <property type="match status" value="1"/>
</dbReference>
<dbReference type="OrthoDB" id="9758209at2"/>
<protein>
    <submittedName>
        <fullName evidence="3">Zinc carboxypeptidase</fullName>
    </submittedName>
</protein>
<organism evidence="3 4">
    <name type="scientific">Pseudochryseolinea flava</name>
    <dbReference type="NCBI Taxonomy" id="2059302"/>
    <lineage>
        <taxon>Bacteria</taxon>
        <taxon>Pseudomonadati</taxon>
        <taxon>Bacteroidota</taxon>
        <taxon>Cytophagia</taxon>
        <taxon>Cytophagales</taxon>
        <taxon>Fulvivirgaceae</taxon>
        <taxon>Pseudochryseolinea</taxon>
    </lineage>
</organism>
<feature type="chain" id="PRO_5017041273" evidence="1">
    <location>
        <begin position="21"/>
        <end position="857"/>
    </location>
</feature>
<keyword evidence="3" id="KW-0121">Carboxypeptidase</keyword>
<evidence type="ECO:0000313" key="4">
    <source>
        <dbReference type="Proteomes" id="UP000251889"/>
    </source>
</evidence>
<evidence type="ECO:0000259" key="2">
    <source>
        <dbReference type="Pfam" id="PF00246"/>
    </source>
</evidence>
<feature type="signal peptide" evidence="1">
    <location>
        <begin position="1"/>
        <end position="20"/>
    </location>
</feature>
<dbReference type="InterPro" id="IPR000834">
    <property type="entry name" value="Peptidase_M14"/>
</dbReference>
<dbReference type="AlphaFoldDB" id="A0A364Y8S2"/>
<evidence type="ECO:0000313" key="3">
    <source>
        <dbReference type="EMBL" id="RAW03504.1"/>
    </source>
</evidence>
<evidence type="ECO:0000256" key="1">
    <source>
        <dbReference type="SAM" id="SignalP"/>
    </source>
</evidence>
<dbReference type="GO" id="GO:0004181">
    <property type="term" value="F:metallocarboxypeptidase activity"/>
    <property type="evidence" value="ECO:0007669"/>
    <property type="project" value="InterPro"/>
</dbReference>
<dbReference type="SUPFAM" id="SSF52317">
    <property type="entry name" value="Class I glutamine amidotransferase-like"/>
    <property type="match status" value="1"/>
</dbReference>
<dbReference type="Proteomes" id="UP000251889">
    <property type="component" value="Unassembled WGS sequence"/>
</dbReference>
<keyword evidence="3" id="KW-0645">Protease</keyword>
<comment type="caution">
    <text evidence="3">The sequence shown here is derived from an EMBL/GenBank/DDBJ whole genome shotgun (WGS) entry which is preliminary data.</text>
</comment>
<dbReference type="SUPFAM" id="SSF53187">
    <property type="entry name" value="Zn-dependent exopeptidases"/>
    <property type="match status" value="1"/>
</dbReference>
<keyword evidence="1" id="KW-0732">Signal</keyword>
<dbReference type="CDD" id="cd03143">
    <property type="entry name" value="A4_beta-galactosidase_middle_domain"/>
    <property type="match status" value="1"/>
</dbReference>
<dbReference type="Pfam" id="PF00246">
    <property type="entry name" value="Peptidase_M14"/>
    <property type="match status" value="1"/>
</dbReference>
<name>A0A364Y8S2_9BACT</name>